<keyword evidence="3" id="KW-0507">mRNA processing</keyword>
<evidence type="ECO:0000256" key="5">
    <source>
        <dbReference type="ARBA" id="ARBA00022737"/>
    </source>
</evidence>
<evidence type="ECO:0000256" key="3">
    <source>
        <dbReference type="ARBA" id="ARBA00022664"/>
    </source>
</evidence>
<dbReference type="Pfam" id="PF23220">
    <property type="entry name" value="HAT_Syf1_M"/>
    <property type="match status" value="1"/>
</dbReference>
<dbReference type="OrthoDB" id="10067343at2759"/>
<sequence>MTAALVEMDDVRAFLQTEAALEAEFEDSLARSPYSVETWTSYLNLTANEVDATTHKLPERRIKLFRRALALVPLSYKLWKRFIDETHQLIRGLRIDAPEYNDLRQLYEDALVHLHKMPRIWLNYTALLRTLRLGTATRRVFDRALRALPITQHKRIWSPYLEFVHEQGVHQTAISVYRRYLMLEPTGREAYVRYLQSIEQYEEASVQLVQLINDDQESTKASRHDLWMLLCTMVSQHPEQVSSSLHIDRILRSGLSLFTDEVGRLWCALATYYIRLGMFESARDIYEEALLAVLTVRDFSVIFDAYVKFIEAMIASEMSETASSSAEVDRLLQLYEDLAERRPKLVNAVLLRQNPHSVKEWTKRVGLMQDPIAVVHTYTEALTTIDPGQATKVSSLWIAFAAFYETHGDAANARKIFAKALSEGKLKAADEYAAIVCAHAEMELRLEEFDLALDIVRAGCGSYRKSMKLWALRLDLEESLGDVRSTKAAYDRTFELKIVTPALVLQYTAYLQEHEFFEDSFQVFERAIALFPFPHVYDIWLAYLKSFVSRYESRKLERARDLFNQVLALVPTTPVSTSSDKALPPVDMASVLYTEYARVEETYGLWRNAQAIYERATNALEGPSQLAMYSLYVAKAQALSGVVHTRKIYERAMEHLPDALVWQLALKFASFETALGELERARAVYRHASQFCDPRLHEADFWSVWHAFEIGHGSEDSFLEMLRIKRSVSTQYAQVNYIGVNSAATSLGMVPAATTGDAMVDLERTNVDEEETEPPAKKAKTANAEEIDLDDDDEASAVNEEEIDLDDMEIEEKSVPSAVFGGRQ</sequence>
<feature type="region of interest" description="Disordered" evidence="8">
    <location>
        <begin position="766"/>
        <end position="824"/>
    </location>
</feature>
<dbReference type="InterPro" id="IPR055433">
    <property type="entry name" value="HAT_Syf1-like_N"/>
</dbReference>
<dbReference type="AlphaFoldDB" id="T0Q3B6"/>
<keyword evidence="13" id="KW-1185">Reference proteome</keyword>
<keyword evidence="7" id="KW-0539">Nucleus</keyword>
<evidence type="ECO:0000256" key="2">
    <source>
        <dbReference type="ARBA" id="ARBA00008644"/>
    </source>
</evidence>
<dbReference type="GeneID" id="19953933"/>
<evidence type="ECO:0000259" key="9">
    <source>
        <dbReference type="Pfam" id="PF23220"/>
    </source>
</evidence>
<evidence type="ECO:0000256" key="6">
    <source>
        <dbReference type="ARBA" id="ARBA00023187"/>
    </source>
</evidence>
<keyword evidence="6" id="KW-0508">mRNA splicing</keyword>
<dbReference type="FunCoup" id="T0Q3B6">
    <property type="interactions" value="413"/>
</dbReference>
<accession>T0Q3B6</accession>
<dbReference type="eggNOG" id="KOG2047">
    <property type="taxonomic scope" value="Eukaryota"/>
</dbReference>
<dbReference type="PANTHER" id="PTHR11246:SF5">
    <property type="entry name" value="PRE-MRNA-SPLICING FACTOR SYF1"/>
    <property type="match status" value="1"/>
</dbReference>
<evidence type="ECO:0000259" key="10">
    <source>
        <dbReference type="Pfam" id="PF23231"/>
    </source>
</evidence>
<evidence type="ECO:0000313" key="13">
    <source>
        <dbReference type="Proteomes" id="UP000030762"/>
    </source>
</evidence>
<feature type="domain" description="Pre-mRNA-splicing factor Syf1-like N-terminal HAT-repeats" evidence="11">
    <location>
        <begin position="23"/>
        <end position="185"/>
    </location>
</feature>
<evidence type="ECO:0000259" key="11">
    <source>
        <dbReference type="Pfam" id="PF23233"/>
    </source>
</evidence>
<dbReference type="GO" id="GO:0000974">
    <property type="term" value="C:Prp19 complex"/>
    <property type="evidence" value="ECO:0007669"/>
    <property type="project" value="TreeGrafter"/>
</dbReference>
<dbReference type="InterPro" id="IPR003107">
    <property type="entry name" value="HAT"/>
</dbReference>
<dbReference type="GO" id="GO:0071014">
    <property type="term" value="C:post-mRNA release spliceosomal complex"/>
    <property type="evidence" value="ECO:0007669"/>
    <property type="project" value="TreeGrafter"/>
</dbReference>
<dbReference type="SMART" id="SM00386">
    <property type="entry name" value="HAT"/>
    <property type="match status" value="14"/>
</dbReference>
<reference evidence="12 13" key="1">
    <citation type="submission" date="2012-04" db="EMBL/GenBank/DDBJ databases">
        <title>The Genome Sequence of Saprolegnia declina VS20.</title>
        <authorList>
            <consortium name="The Broad Institute Genome Sequencing Platform"/>
            <person name="Russ C."/>
            <person name="Nusbaum C."/>
            <person name="Tyler B."/>
            <person name="van West P."/>
            <person name="Dieguez-Uribeondo J."/>
            <person name="de Bruijn I."/>
            <person name="Tripathy S."/>
            <person name="Jiang R."/>
            <person name="Young S.K."/>
            <person name="Zeng Q."/>
            <person name="Gargeya S."/>
            <person name="Fitzgerald M."/>
            <person name="Haas B."/>
            <person name="Abouelleil A."/>
            <person name="Alvarado L."/>
            <person name="Arachchi H.M."/>
            <person name="Berlin A."/>
            <person name="Chapman S.B."/>
            <person name="Goldberg J."/>
            <person name="Griggs A."/>
            <person name="Gujja S."/>
            <person name="Hansen M."/>
            <person name="Howarth C."/>
            <person name="Imamovic A."/>
            <person name="Larimer J."/>
            <person name="McCowen C."/>
            <person name="Montmayeur A."/>
            <person name="Murphy C."/>
            <person name="Neiman D."/>
            <person name="Pearson M."/>
            <person name="Priest M."/>
            <person name="Roberts A."/>
            <person name="Saif S."/>
            <person name="Shea T."/>
            <person name="Sisk P."/>
            <person name="Sykes S."/>
            <person name="Wortman J."/>
            <person name="Nusbaum C."/>
            <person name="Birren B."/>
        </authorList>
    </citation>
    <scope>NUCLEOTIDE SEQUENCE [LARGE SCALE GENOMIC DNA]</scope>
    <source>
        <strain evidence="12 13">VS20</strain>
    </source>
</reference>
<keyword evidence="5" id="KW-0677">Repeat</keyword>
<dbReference type="SUPFAM" id="SSF48452">
    <property type="entry name" value="TPR-like"/>
    <property type="match status" value="5"/>
</dbReference>
<dbReference type="InterPro" id="IPR011990">
    <property type="entry name" value="TPR-like_helical_dom_sf"/>
</dbReference>
<dbReference type="VEuPathDB" id="FungiDB:SDRG_13206"/>
<keyword evidence="4" id="KW-0747">Spliceosome</keyword>
<evidence type="ECO:0000256" key="1">
    <source>
        <dbReference type="ARBA" id="ARBA00004123"/>
    </source>
</evidence>
<dbReference type="InterPro" id="IPR055430">
    <property type="entry name" value="HAT_Syf1_CNRKL1_C"/>
</dbReference>
<gene>
    <name evidence="12" type="ORF">SDRG_13206</name>
</gene>
<evidence type="ECO:0008006" key="14">
    <source>
        <dbReference type="Google" id="ProtNLM"/>
    </source>
</evidence>
<organism evidence="12 13">
    <name type="scientific">Saprolegnia diclina (strain VS20)</name>
    <dbReference type="NCBI Taxonomy" id="1156394"/>
    <lineage>
        <taxon>Eukaryota</taxon>
        <taxon>Sar</taxon>
        <taxon>Stramenopiles</taxon>
        <taxon>Oomycota</taxon>
        <taxon>Saprolegniomycetes</taxon>
        <taxon>Saprolegniales</taxon>
        <taxon>Saprolegniaceae</taxon>
        <taxon>Saprolegnia</taxon>
    </lineage>
</organism>
<feature type="compositionally biased region" description="Acidic residues" evidence="8">
    <location>
        <begin position="785"/>
        <end position="810"/>
    </location>
</feature>
<dbReference type="InterPro" id="IPR045075">
    <property type="entry name" value="Syf1-like"/>
</dbReference>
<dbReference type="STRING" id="1156394.T0Q3B6"/>
<comment type="subcellular location">
    <subcellularLocation>
        <location evidence="1">Nucleus</location>
    </subcellularLocation>
</comment>
<protein>
    <recommendedName>
        <fullName evidence="14">Suppressor of forked domain-containing protein</fullName>
    </recommendedName>
</protein>
<dbReference type="Pfam" id="PF23231">
    <property type="entry name" value="HAT_Syf1_CNRKL1_C"/>
    <property type="match status" value="1"/>
</dbReference>
<evidence type="ECO:0000256" key="7">
    <source>
        <dbReference type="ARBA" id="ARBA00023242"/>
    </source>
</evidence>
<dbReference type="Pfam" id="PF23233">
    <property type="entry name" value="HAT_Syf1_CNRKL1_N"/>
    <property type="match status" value="1"/>
</dbReference>
<dbReference type="OMA" id="IWYNYLR"/>
<dbReference type="EMBL" id="JH767188">
    <property type="protein sequence ID" value="EQC29051.1"/>
    <property type="molecule type" value="Genomic_DNA"/>
</dbReference>
<dbReference type="Proteomes" id="UP000030762">
    <property type="component" value="Unassembled WGS sequence"/>
</dbReference>
<comment type="similarity">
    <text evidence="2">Belongs to the crooked-neck family.</text>
</comment>
<dbReference type="InterPro" id="IPR056350">
    <property type="entry name" value="HAT_Syf1_central"/>
</dbReference>
<dbReference type="RefSeq" id="XP_008617510.1">
    <property type="nucleotide sequence ID" value="XM_008619288.1"/>
</dbReference>
<name>T0Q3B6_SAPDV</name>
<dbReference type="PANTHER" id="PTHR11246">
    <property type="entry name" value="PRE-MRNA SPLICING FACTOR"/>
    <property type="match status" value="1"/>
</dbReference>
<dbReference type="Gene3D" id="1.25.40.10">
    <property type="entry name" value="Tetratricopeptide repeat domain"/>
    <property type="match status" value="2"/>
</dbReference>
<feature type="domain" description="Pre-mRNA-splicing factor Syf1/CRNKL1-like C-terminal HAT-repeats" evidence="10">
    <location>
        <begin position="390"/>
        <end position="755"/>
    </location>
</feature>
<dbReference type="GO" id="GO:0071007">
    <property type="term" value="C:U2-type catalytic step 2 spliceosome"/>
    <property type="evidence" value="ECO:0007669"/>
    <property type="project" value="TreeGrafter"/>
</dbReference>
<proteinExistence type="inferred from homology"/>
<evidence type="ECO:0000256" key="8">
    <source>
        <dbReference type="SAM" id="MobiDB-lite"/>
    </source>
</evidence>
<dbReference type="InParanoid" id="T0Q3B6"/>
<dbReference type="FunFam" id="1.25.40.10:FF:000137">
    <property type="entry name" value="Pre-mRNA-splicing factor syf1"/>
    <property type="match status" value="1"/>
</dbReference>
<evidence type="ECO:0000313" key="12">
    <source>
        <dbReference type="EMBL" id="EQC29051.1"/>
    </source>
</evidence>
<evidence type="ECO:0000256" key="4">
    <source>
        <dbReference type="ARBA" id="ARBA00022728"/>
    </source>
</evidence>
<dbReference type="GO" id="GO:0000349">
    <property type="term" value="P:generation of catalytic spliceosome for first transesterification step"/>
    <property type="evidence" value="ECO:0007669"/>
    <property type="project" value="TreeGrafter"/>
</dbReference>
<feature type="domain" description="Pre-mRNA-splicing factor SYF1 central HAT repeats" evidence="9">
    <location>
        <begin position="189"/>
        <end position="385"/>
    </location>
</feature>